<evidence type="ECO:0000256" key="1">
    <source>
        <dbReference type="SAM" id="MobiDB-lite"/>
    </source>
</evidence>
<protein>
    <submittedName>
        <fullName evidence="2">Uncharacterized protein</fullName>
    </submittedName>
</protein>
<comment type="caution">
    <text evidence="2">The sequence shown here is derived from an EMBL/GenBank/DDBJ whole genome shotgun (WGS) entry which is preliminary data.</text>
</comment>
<sequence>MESRGEESGEGIPRAPGYRLVE</sequence>
<keyword evidence="3" id="KW-1185">Reference proteome</keyword>
<name>A0A392VNQ7_9FABA</name>
<organism evidence="2 3">
    <name type="scientific">Trifolium medium</name>
    <dbReference type="NCBI Taxonomy" id="97028"/>
    <lineage>
        <taxon>Eukaryota</taxon>
        <taxon>Viridiplantae</taxon>
        <taxon>Streptophyta</taxon>
        <taxon>Embryophyta</taxon>
        <taxon>Tracheophyta</taxon>
        <taxon>Spermatophyta</taxon>
        <taxon>Magnoliopsida</taxon>
        <taxon>eudicotyledons</taxon>
        <taxon>Gunneridae</taxon>
        <taxon>Pentapetalae</taxon>
        <taxon>rosids</taxon>
        <taxon>fabids</taxon>
        <taxon>Fabales</taxon>
        <taxon>Fabaceae</taxon>
        <taxon>Papilionoideae</taxon>
        <taxon>50 kb inversion clade</taxon>
        <taxon>NPAAA clade</taxon>
        <taxon>Hologalegina</taxon>
        <taxon>IRL clade</taxon>
        <taxon>Trifolieae</taxon>
        <taxon>Trifolium</taxon>
    </lineage>
</organism>
<dbReference type="EMBL" id="LXQA011232079">
    <property type="protein sequence ID" value="MCI89986.1"/>
    <property type="molecule type" value="Genomic_DNA"/>
</dbReference>
<evidence type="ECO:0000313" key="3">
    <source>
        <dbReference type="Proteomes" id="UP000265520"/>
    </source>
</evidence>
<dbReference type="Proteomes" id="UP000265520">
    <property type="component" value="Unassembled WGS sequence"/>
</dbReference>
<proteinExistence type="predicted"/>
<accession>A0A392VNQ7</accession>
<feature type="region of interest" description="Disordered" evidence="1">
    <location>
        <begin position="1"/>
        <end position="22"/>
    </location>
</feature>
<evidence type="ECO:0000313" key="2">
    <source>
        <dbReference type="EMBL" id="MCI89986.1"/>
    </source>
</evidence>
<dbReference type="AlphaFoldDB" id="A0A392VNQ7"/>
<reference evidence="2 3" key="1">
    <citation type="journal article" date="2018" name="Front. Plant Sci.">
        <title>Red Clover (Trifolium pratense) and Zigzag Clover (T. medium) - A Picture of Genomic Similarities and Differences.</title>
        <authorList>
            <person name="Dluhosova J."/>
            <person name="Istvanek J."/>
            <person name="Nedelnik J."/>
            <person name="Repkova J."/>
        </authorList>
    </citation>
    <scope>NUCLEOTIDE SEQUENCE [LARGE SCALE GENOMIC DNA]</scope>
    <source>
        <strain evidence="3">cv. 10/8</strain>
        <tissue evidence="2">Leaf</tissue>
    </source>
</reference>
<feature type="non-terminal residue" evidence="2">
    <location>
        <position position="22"/>
    </location>
</feature>